<comment type="caution">
    <text evidence="3">The sequence shown here is derived from an EMBL/GenBank/DDBJ whole genome shotgun (WGS) entry which is preliminary data.</text>
</comment>
<dbReference type="SUPFAM" id="SSF53474">
    <property type="entry name" value="alpha/beta-Hydrolases"/>
    <property type="match status" value="1"/>
</dbReference>
<dbReference type="InterPro" id="IPR029058">
    <property type="entry name" value="AB_hydrolase_fold"/>
</dbReference>
<dbReference type="InterPro" id="IPR050266">
    <property type="entry name" value="AB_hydrolase_sf"/>
</dbReference>
<dbReference type="Gene3D" id="3.40.50.1820">
    <property type="entry name" value="alpha/beta hydrolase"/>
    <property type="match status" value="1"/>
</dbReference>
<organism evidence="3 4">
    <name type="scientific">Rhizobium herbae</name>
    <dbReference type="NCBI Taxonomy" id="508661"/>
    <lineage>
        <taxon>Bacteria</taxon>
        <taxon>Pseudomonadati</taxon>
        <taxon>Pseudomonadota</taxon>
        <taxon>Alphaproteobacteria</taxon>
        <taxon>Hyphomicrobiales</taxon>
        <taxon>Rhizobiaceae</taxon>
        <taxon>Rhizobium/Agrobacterium group</taxon>
        <taxon>Rhizobium</taxon>
    </lineage>
</organism>
<dbReference type="PRINTS" id="PR00111">
    <property type="entry name" value="ABHYDROLASE"/>
</dbReference>
<keyword evidence="4" id="KW-1185">Reference proteome</keyword>
<accession>A0ABS4EPY7</accession>
<protein>
    <submittedName>
        <fullName evidence="3">Pimeloyl-ACP methyl ester carboxylesterase</fullName>
    </submittedName>
</protein>
<evidence type="ECO:0000313" key="3">
    <source>
        <dbReference type="EMBL" id="MBP1860014.1"/>
    </source>
</evidence>
<dbReference type="InterPro" id="IPR000073">
    <property type="entry name" value="AB_hydrolase_1"/>
</dbReference>
<gene>
    <name evidence="3" type="ORF">J2Z75_003535</name>
</gene>
<sequence length="278" mass="29542">MVRVADLQRDDAKLCVFDGGEGQPVVFQHGLGGDEAQVAQAFPDGSGAWRRVTVECRGHGGSSLGSRPDFSIAMFAKDVLAAADRQGIRQFVAGGISMGAAVALHLAHAFPGRVTGLILVRPAWTFAPTPANMAPIREIADLIRSNPLERARDLFLHSDTARLLRVEAPDNFASLLGYFDRPNAVPFVDVLAGIAADGPGVSKADTAALPLPALVIGNAQDAVHPLDSAWLLADAIPHARFVEVAAKAADKTRHLAETRAAIDHFLMTHFKNRSLVTP</sequence>
<reference evidence="3 4" key="1">
    <citation type="submission" date="2021-03" db="EMBL/GenBank/DDBJ databases">
        <title>Genomic Encyclopedia of Type Strains, Phase IV (KMG-IV): sequencing the most valuable type-strain genomes for metagenomic binning, comparative biology and taxonomic classification.</title>
        <authorList>
            <person name="Goeker M."/>
        </authorList>
    </citation>
    <scope>NUCLEOTIDE SEQUENCE [LARGE SCALE GENOMIC DNA]</scope>
    <source>
        <strain evidence="3 4">DSM 26427</strain>
    </source>
</reference>
<dbReference type="PANTHER" id="PTHR43798">
    <property type="entry name" value="MONOACYLGLYCEROL LIPASE"/>
    <property type="match status" value="1"/>
</dbReference>
<evidence type="ECO:0000313" key="4">
    <source>
        <dbReference type="Proteomes" id="UP000823786"/>
    </source>
</evidence>
<dbReference type="Proteomes" id="UP000823786">
    <property type="component" value="Unassembled WGS sequence"/>
</dbReference>
<evidence type="ECO:0000256" key="1">
    <source>
        <dbReference type="ARBA" id="ARBA00022801"/>
    </source>
</evidence>
<evidence type="ECO:0000259" key="2">
    <source>
        <dbReference type="Pfam" id="PF00561"/>
    </source>
</evidence>
<dbReference type="RefSeq" id="WP_209854021.1">
    <property type="nucleotide sequence ID" value="NZ_JAGGJV010000006.1"/>
</dbReference>
<proteinExistence type="predicted"/>
<dbReference type="PANTHER" id="PTHR43798:SF31">
    <property type="entry name" value="AB HYDROLASE SUPERFAMILY PROTEIN YCLE"/>
    <property type="match status" value="1"/>
</dbReference>
<keyword evidence="1" id="KW-0378">Hydrolase</keyword>
<dbReference type="EMBL" id="JAGGJV010000006">
    <property type="protein sequence ID" value="MBP1860014.1"/>
    <property type="molecule type" value="Genomic_DNA"/>
</dbReference>
<feature type="domain" description="AB hydrolase-1" evidence="2">
    <location>
        <begin position="24"/>
        <end position="244"/>
    </location>
</feature>
<name>A0ABS4EPY7_9HYPH</name>
<dbReference type="Pfam" id="PF00561">
    <property type="entry name" value="Abhydrolase_1"/>
    <property type="match status" value="1"/>
</dbReference>